<proteinExistence type="predicted"/>
<dbReference type="Proteomes" id="UP000307201">
    <property type="component" value="Unassembled WGS sequence"/>
</dbReference>
<dbReference type="RefSeq" id="WP_138470904.1">
    <property type="nucleotide sequence ID" value="NZ_JABUYJ010000027.1"/>
</dbReference>
<keyword evidence="1" id="KW-0472">Membrane</keyword>
<evidence type="ECO:0000313" key="3">
    <source>
        <dbReference type="Proteomes" id="UP000307201"/>
    </source>
</evidence>
<dbReference type="OrthoDB" id="9951994at2"/>
<feature type="transmembrane region" description="Helical" evidence="1">
    <location>
        <begin position="79"/>
        <end position="97"/>
    </location>
</feature>
<evidence type="ECO:0000313" key="2">
    <source>
        <dbReference type="EMBL" id="TLQ09041.1"/>
    </source>
</evidence>
<keyword evidence="1" id="KW-0812">Transmembrane</keyword>
<name>A0A5R9C7K1_9LACT</name>
<dbReference type="AlphaFoldDB" id="A0A5R9C7K1"/>
<organism evidence="2 3">
    <name type="scientific">Marinilactibacillus psychrotolerans</name>
    <dbReference type="NCBI Taxonomy" id="191770"/>
    <lineage>
        <taxon>Bacteria</taxon>
        <taxon>Bacillati</taxon>
        <taxon>Bacillota</taxon>
        <taxon>Bacilli</taxon>
        <taxon>Lactobacillales</taxon>
        <taxon>Carnobacteriaceae</taxon>
        <taxon>Marinilactibacillus</taxon>
    </lineage>
</organism>
<sequence>MSVTITRNTGAFNLMVNLSVKLKDVTLEKLAPGESTNFELPNATEKIKVSCFFAHKEIEVRDGQIVAIQKNIPVKLFQFSIRFLLFVLLLLITFRIITSLALVIVLSIALMILYTYAYFFIPDFKLEIISNSSTN</sequence>
<comment type="caution">
    <text evidence="2">The sequence shown here is derived from an EMBL/GenBank/DDBJ whole genome shotgun (WGS) entry which is preliminary data.</text>
</comment>
<accession>A0A5R9C7K1</accession>
<keyword evidence="1" id="KW-1133">Transmembrane helix</keyword>
<feature type="transmembrane region" description="Helical" evidence="1">
    <location>
        <begin position="103"/>
        <end position="121"/>
    </location>
</feature>
<gene>
    <name evidence="2" type="ORF">FEZ48_02515</name>
</gene>
<dbReference type="EMBL" id="VBTE01000004">
    <property type="protein sequence ID" value="TLQ09041.1"/>
    <property type="molecule type" value="Genomic_DNA"/>
</dbReference>
<evidence type="ECO:0000256" key="1">
    <source>
        <dbReference type="SAM" id="Phobius"/>
    </source>
</evidence>
<reference evidence="2 3" key="1">
    <citation type="submission" date="2019-05" db="EMBL/GenBank/DDBJ databases">
        <title>The metagenome of a microbial culture collection derived from dairy environment covers the genomic content of the human microbiome.</title>
        <authorList>
            <person name="Roder T."/>
            <person name="Wuthrich D."/>
            <person name="Sattari Z."/>
            <person name="Von Ah U."/>
            <person name="Bar C."/>
            <person name="Ronchi F."/>
            <person name="Macpherson A.J."/>
            <person name="Ganal-Vonarburg S.C."/>
            <person name="Bruggmann R."/>
            <person name="Vergeres G."/>
        </authorList>
    </citation>
    <scope>NUCLEOTIDE SEQUENCE [LARGE SCALE GENOMIC DNA]</scope>
    <source>
        <strain evidence="2 3">FAM 24235</strain>
    </source>
</reference>
<protein>
    <submittedName>
        <fullName evidence="2">Uncharacterized protein</fullName>
    </submittedName>
</protein>